<sequence>MTSSSSDVENMVSGSDECARAPNNWTSVLATRYSDQTVGCCTVTQGHFLLNNACRAVAIASSIRHYGLGLAGWRTGVAAREVACGAGHARPSMAATSPADCECRSAVRAGRGGASLGSCRADAAAGGPGGQPVTNSCLDASPGVMRRLGFHLWNEMFSFSV</sequence>
<keyword evidence="2" id="KW-1185">Reference proteome</keyword>
<protein>
    <submittedName>
        <fullName evidence="1">Uncharacterized protein</fullName>
    </submittedName>
</protein>
<gene>
    <name evidence="1" type="ORF">EVAR_78551_1</name>
</gene>
<dbReference type="Proteomes" id="UP000299102">
    <property type="component" value="Unassembled WGS sequence"/>
</dbReference>
<reference evidence="1 2" key="1">
    <citation type="journal article" date="2019" name="Commun. Biol.">
        <title>The bagworm genome reveals a unique fibroin gene that provides high tensile strength.</title>
        <authorList>
            <person name="Kono N."/>
            <person name="Nakamura H."/>
            <person name="Ohtoshi R."/>
            <person name="Tomita M."/>
            <person name="Numata K."/>
            <person name="Arakawa K."/>
        </authorList>
    </citation>
    <scope>NUCLEOTIDE SEQUENCE [LARGE SCALE GENOMIC DNA]</scope>
</reference>
<organism evidence="1 2">
    <name type="scientific">Eumeta variegata</name>
    <name type="common">Bagworm moth</name>
    <name type="synonym">Eumeta japonica</name>
    <dbReference type="NCBI Taxonomy" id="151549"/>
    <lineage>
        <taxon>Eukaryota</taxon>
        <taxon>Metazoa</taxon>
        <taxon>Ecdysozoa</taxon>
        <taxon>Arthropoda</taxon>
        <taxon>Hexapoda</taxon>
        <taxon>Insecta</taxon>
        <taxon>Pterygota</taxon>
        <taxon>Neoptera</taxon>
        <taxon>Endopterygota</taxon>
        <taxon>Lepidoptera</taxon>
        <taxon>Glossata</taxon>
        <taxon>Ditrysia</taxon>
        <taxon>Tineoidea</taxon>
        <taxon>Psychidae</taxon>
        <taxon>Oiketicinae</taxon>
        <taxon>Eumeta</taxon>
    </lineage>
</organism>
<comment type="caution">
    <text evidence="1">The sequence shown here is derived from an EMBL/GenBank/DDBJ whole genome shotgun (WGS) entry which is preliminary data.</text>
</comment>
<evidence type="ECO:0000313" key="2">
    <source>
        <dbReference type="Proteomes" id="UP000299102"/>
    </source>
</evidence>
<accession>A0A4C1W7J0</accession>
<evidence type="ECO:0000313" key="1">
    <source>
        <dbReference type="EMBL" id="GBP46850.1"/>
    </source>
</evidence>
<dbReference type="EMBL" id="BGZK01000490">
    <property type="protein sequence ID" value="GBP46850.1"/>
    <property type="molecule type" value="Genomic_DNA"/>
</dbReference>
<name>A0A4C1W7J0_EUMVA</name>
<dbReference type="AlphaFoldDB" id="A0A4C1W7J0"/>
<proteinExistence type="predicted"/>
<dbReference type="OrthoDB" id="7333361at2759"/>